<evidence type="ECO:0000313" key="5">
    <source>
        <dbReference type="Proteomes" id="UP000002208"/>
    </source>
</evidence>
<evidence type="ECO:0000256" key="2">
    <source>
        <dbReference type="SAM" id="Phobius"/>
    </source>
</evidence>
<keyword evidence="2" id="KW-0472">Membrane</keyword>
<dbReference type="KEGG" id="ddr:Deide_00510"/>
<dbReference type="Proteomes" id="UP000002208">
    <property type="component" value="Chromosome"/>
</dbReference>
<organism evidence="4 5">
    <name type="scientific">Deinococcus deserti (strain DSM 17065 / CIP 109153 / LMG 22923 / VCD115)</name>
    <dbReference type="NCBI Taxonomy" id="546414"/>
    <lineage>
        <taxon>Bacteria</taxon>
        <taxon>Thermotogati</taxon>
        <taxon>Deinococcota</taxon>
        <taxon>Deinococci</taxon>
        <taxon>Deinococcales</taxon>
        <taxon>Deinococcaceae</taxon>
        <taxon>Deinococcus</taxon>
    </lineage>
</organism>
<feature type="compositionally biased region" description="Low complexity" evidence="1">
    <location>
        <begin position="285"/>
        <end position="305"/>
    </location>
</feature>
<dbReference type="HOGENOM" id="CLU_514568_0_0_0"/>
<keyword evidence="2" id="KW-1133">Transmembrane helix</keyword>
<feature type="region of interest" description="Disordered" evidence="1">
    <location>
        <begin position="248"/>
        <end position="310"/>
    </location>
</feature>
<protein>
    <submittedName>
        <fullName evidence="4">Uncharacterized protein</fullName>
    </submittedName>
</protein>
<dbReference type="EMBL" id="CP001114">
    <property type="protein sequence ID" value="ACO44849.1"/>
    <property type="molecule type" value="Genomic_DNA"/>
</dbReference>
<feature type="transmembrane region" description="Helical" evidence="2">
    <location>
        <begin position="419"/>
        <end position="440"/>
    </location>
</feature>
<dbReference type="eggNOG" id="COG3087">
    <property type="taxonomic scope" value="Bacteria"/>
</dbReference>
<feature type="compositionally biased region" description="Low complexity" evidence="1">
    <location>
        <begin position="248"/>
        <end position="269"/>
    </location>
</feature>
<dbReference type="OrthoDB" id="65061at2"/>
<proteinExistence type="predicted"/>
<dbReference type="PaxDb" id="546414-Deide_00510"/>
<dbReference type="RefSeq" id="WP_012691972.1">
    <property type="nucleotide sequence ID" value="NC_012526.1"/>
</dbReference>
<keyword evidence="3" id="KW-0732">Signal</keyword>
<evidence type="ECO:0000313" key="4">
    <source>
        <dbReference type="EMBL" id="ACO44849.1"/>
    </source>
</evidence>
<keyword evidence="5" id="KW-1185">Reference proteome</keyword>
<reference evidence="4 5" key="1">
    <citation type="journal article" date="2009" name="PLoS Genet.">
        <title>Alliance of proteomics and genomics to unravel the specificities of Sahara bacterium Deinococcus deserti.</title>
        <authorList>
            <person name="de Groot A."/>
            <person name="Dulermo R."/>
            <person name="Ortet P."/>
            <person name="Blanchard L."/>
            <person name="Guerin P."/>
            <person name="Fernandez B."/>
            <person name="Vacherie B."/>
            <person name="Dossat C."/>
            <person name="Jolivet E."/>
            <person name="Siguier P."/>
            <person name="Chandler M."/>
            <person name="Barakat M."/>
            <person name="Dedieu A."/>
            <person name="Barbe V."/>
            <person name="Heulin T."/>
            <person name="Sommer S."/>
            <person name="Achouak W."/>
            <person name="Armengaud J."/>
        </authorList>
    </citation>
    <scope>NUCLEOTIDE SEQUENCE [LARGE SCALE GENOMIC DNA]</scope>
    <source>
        <strain evidence="5">DSM 17065 / CIP 109153 / LMG 22923 / VCD115</strain>
    </source>
</reference>
<dbReference type="STRING" id="546414.Deide_00510"/>
<sequence>MTCRLRRLGVLHAALLVAGAGAAGAQDLSAYGRLAASLDQAASVRPSSAAAALTQLDRAQKALDTLAPTLRNRQLISGLEASLGAARASLARTPAELQAQVQLARGLMRKALYDQTLAGLGGQPANGSAQLRLLNREFGLQGAAAQALIQDAQTGDLERVAWRLQRSAAQKVNAALQGARPEQNTASYLNLVRATSWFTVVQDAPGTTLKVAQFGEALRQLTGGDLAALNQSLATLRAGSLQLNSTLATPPARRAAPVATPTAPATVPAESTPAGTAGNSSPATAGDPPAVSAPPASTTSDTTSGRNAAPVVPAGLDGAYAALGRSLSAASHADLDTARAQLGQAERALADTPSSLRGAAGYDRLLADVRSTSTRSVLRPADVQALIGGLSNLERTAAGQPASVLDRVSGGVARGFGGWVRVLTFLLLALLSAVPLYLLNLAFGGRNTYWRAITAGLVLLLLPTLLEGLFGLLGGLGDLLGVGPLRSLLNFTLSQGTYALPVWALLSAGAVGMLAFGFRGLCEQFGLLGRGASAKNDTQDASLDWDDDV</sequence>
<feature type="chain" id="PRO_5002908207" evidence="3">
    <location>
        <begin position="26"/>
        <end position="549"/>
    </location>
</feature>
<feature type="signal peptide" evidence="3">
    <location>
        <begin position="1"/>
        <end position="25"/>
    </location>
</feature>
<gene>
    <name evidence="4" type="ordered locus">Deide_00510</name>
</gene>
<keyword evidence="2" id="KW-0812">Transmembrane</keyword>
<evidence type="ECO:0000256" key="1">
    <source>
        <dbReference type="SAM" id="MobiDB-lite"/>
    </source>
</evidence>
<feature type="compositionally biased region" description="Polar residues" evidence="1">
    <location>
        <begin position="273"/>
        <end position="283"/>
    </location>
</feature>
<accession>C1CXP3</accession>
<feature type="transmembrane region" description="Helical" evidence="2">
    <location>
        <begin position="452"/>
        <end position="476"/>
    </location>
</feature>
<dbReference type="AlphaFoldDB" id="C1CXP3"/>
<feature type="transmembrane region" description="Helical" evidence="2">
    <location>
        <begin position="496"/>
        <end position="518"/>
    </location>
</feature>
<evidence type="ECO:0000256" key="3">
    <source>
        <dbReference type="SAM" id="SignalP"/>
    </source>
</evidence>
<name>C1CXP3_DEIDV</name>